<reference evidence="1 2" key="1">
    <citation type="submission" date="2013-06" db="EMBL/GenBank/DDBJ databases">
        <authorList>
            <person name="Weinstock G."/>
            <person name="Sodergren E."/>
            <person name="Clifton S."/>
            <person name="Fulton L."/>
            <person name="Fulton B."/>
            <person name="Courtney L."/>
            <person name="Fronick C."/>
            <person name="Harrison M."/>
            <person name="Strong C."/>
            <person name="Farmer C."/>
            <person name="Delahaunty K."/>
            <person name="Markovic C."/>
            <person name="Hall O."/>
            <person name="Minx P."/>
            <person name="Tomlinson C."/>
            <person name="Mitreva M."/>
            <person name="Nelson J."/>
            <person name="Hou S."/>
            <person name="Wollam A."/>
            <person name="Pepin K.H."/>
            <person name="Johnson M."/>
            <person name="Bhonagiri V."/>
            <person name="Nash W.E."/>
            <person name="Warren W."/>
            <person name="Chinwalla A."/>
            <person name="Mardis E.R."/>
            <person name="Wilson R.K."/>
        </authorList>
    </citation>
    <scope>NUCLEOTIDE SEQUENCE [LARGE SCALE GENOMIC DNA]</scope>
    <source>
        <strain evidence="1 2">ATCC 51271</strain>
    </source>
</reference>
<dbReference type="Proteomes" id="UP000018227">
    <property type="component" value="Unassembled WGS sequence"/>
</dbReference>
<dbReference type="Gene3D" id="3.40.630.30">
    <property type="match status" value="1"/>
</dbReference>
<keyword evidence="2" id="KW-1185">Reference proteome</keyword>
<comment type="caution">
    <text evidence="1">The sequence shown here is derived from an EMBL/GenBank/DDBJ whole genome shotgun (WGS) entry which is preliminary data.</text>
</comment>
<evidence type="ECO:0000313" key="2">
    <source>
        <dbReference type="Proteomes" id="UP000018227"/>
    </source>
</evidence>
<dbReference type="AlphaFoldDB" id="V2XXQ5"/>
<protein>
    <recommendedName>
        <fullName evidence="3">N-acetyltransferase domain-containing protein</fullName>
    </recommendedName>
</protein>
<dbReference type="EMBL" id="ACIL03000024">
    <property type="protein sequence ID" value="ESL01513.1"/>
    <property type="molecule type" value="Genomic_DNA"/>
</dbReference>
<proteinExistence type="predicted"/>
<organism evidence="1 2">
    <name type="scientific">Catonella morbi ATCC 51271</name>
    <dbReference type="NCBI Taxonomy" id="592026"/>
    <lineage>
        <taxon>Bacteria</taxon>
        <taxon>Bacillati</taxon>
        <taxon>Bacillota</taxon>
        <taxon>Clostridia</taxon>
        <taxon>Lachnospirales</taxon>
        <taxon>Lachnospiraceae</taxon>
        <taxon>Catonella</taxon>
    </lineage>
</organism>
<sequence length="212" mass="25122">MNFILKELTKKEILSLYKRFLTKFFSGNDESFLISEAAVRWLIARNLCSCYGLYDDKRHLLCFGLFINDAEKRVMLLDYFVVLKKYRGYNYPEIFFEMLTEMHIFEEETADDESKVLGIFIELAGVGDMSAKVLDKRQRELEFYRKLGAYITDIIPEFSDEEYNILFLPINARLSRSELKAEFLNIYKEILPSFKDKKKYIIRLTEEVDGLI</sequence>
<dbReference type="OrthoDB" id="9127144at2"/>
<dbReference type="HOGENOM" id="CLU_1297941_0_0_9"/>
<evidence type="ECO:0008006" key="3">
    <source>
        <dbReference type="Google" id="ProtNLM"/>
    </source>
</evidence>
<dbReference type="RefSeq" id="WP_023356174.1">
    <property type="nucleotide sequence ID" value="NZ_KI535372.1"/>
</dbReference>
<dbReference type="STRING" id="592026.GCWU0000282_003338"/>
<accession>V2XXQ5</accession>
<name>V2XXQ5_9FIRM</name>
<evidence type="ECO:0000313" key="1">
    <source>
        <dbReference type="EMBL" id="ESL01513.1"/>
    </source>
</evidence>
<gene>
    <name evidence="1" type="ORF">GCWU0000282_003338</name>
</gene>